<dbReference type="EMBL" id="WBMZ01010274">
    <property type="protein sequence ID" value="NXY21051.1"/>
    <property type="molecule type" value="Genomic_DNA"/>
</dbReference>
<dbReference type="PROSITE" id="PS01291">
    <property type="entry name" value="ART"/>
    <property type="match status" value="1"/>
</dbReference>
<dbReference type="OrthoDB" id="423533at2759"/>
<feature type="non-terminal residue" evidence="11">
    <location>
        <position position="265"/>
    </location>
</feature>
<dbReference type="EC" id="2.4.2.31" evidence="10"/>
<dbReference type="GO" id="GO:0016779">
    <property type="term" value="F:nucleotidyltransferase activity"/>
    <property type="evidence" value="ECO:0007669"/>
    <property type="project" value="UniProtKB-KW"/>
</dbReference>
<evidence type="ECO:0000256" key="9">
    <source>
        <dbReference type="ARBA" id="ARBA00047597"/>
    </source>
</evidence>
<comment type="catalytic activity">
    <reaction evidence="9 10">
        <text>L-arginyl-[protein] + NAD(+) = N(omega)-(ADP-D-ribosyl)-L-arginyl-[protein] + nicotinamide + H(+)</text>
        <dbReference type="Rhea" id="RHEA:19149"/>
        <dbReference type="Rhea" id="RHEA-COMP:10532"/>
        <dbReference type="Rhea" id="RHEA-COMP:15087"/>
        <dbReference type="ChEBI" id="CHEBI:15378"/>
        <dbReference type="ChEBI" id="CHEBI:17154"/>
        <dbReference type="ChEBI" id="CHEBI:29965"/>
        <dbReference type="ChEBI" id="CHEBI:57540"/>
        <dbReference type="ChEBI" id="CHEBI:142554"/>
        <dbReference type="EC" id="2.4.2.31"/>
    </reaction>
</comment>
<dbReference type="PANTHER" id="PTHR10339">
    <property type="entry name" value="ADP-RIBOSYLTRANSFERASE"/>
    <property type="match status" value="1"/>
</dbReference>
<evidence type="ECO:0000256" key="6">
    <source>
        <dbReference type="ARBA" id="ARBA00022857"/>
    </source>
</evidence>
<evidence type="ECO:0000256" key="4">
    <source>
        <dbReference type="ARBA" id="ARBA00022695"/>
    </source>
</evidence>
<dbReference type="InterPro" id="IPR000768">
    <property type="entry name" value="ART"/>
</dbReference>
<feature type="chain" id="PRO_5033100348" description="NAD(P)(+)--arginine ADP-ribosyltransferase" evidence="10">
    <location>
        <begin position="25"/>
        <end position="265"/>
    </location>
</feature>
<feature type="non-terminal residue" evidence="11">
    <location>
        <position position="1"/>
    </location>
</feature>
<reference evidence="11" key="1">
    <citation type="submission" date="2020-02" db="EMBL/GenBank/DDBJ databases">
        <title>Bird 10,000 Genomes (B10K) Project - Family phase.</title>
        <authorList>
            <person name="Zhang G."/>
        </authorList>
    </citation>
    <scope>NUCLEOTIDE SEQUENCE</scope>
    <source>
        <strain evidence="11">B10K-DU-029-61</strain>
        <tissue evidence="11">Blood</tissue>
    </source>
</reference>
<keyword evidence="2 10" id="KW-0328">Glycosyltransferase</keyword>
<evidence type="ECO:0000313" key="11">
    <source>
        <dbReference type="EMBL" id="NXY21051.1"/>
    </source>
</evidence>
<accession>A0A852PA97</accession>
<dbReference type="SUPFAM" id="SSF56399">
    <property type="entry name" value="ADP-ribosylation"/>
    <property type="match status" value="1"/>
</dbReference>
<dbReference type="GO" id="GO:0044194">
    <property type="term" value="C:cytolytic granule"/>
    <property type="evidence" value="ECO:0007669"/>
    <property type="project" value="UniProtKB-ARBA"/>
</dbReference>
<dbReference type="PANTHER" id="PTHR10339:SF19">
    <property type="entry name" value="GPI-LINKED NAD(P)(+)--ARGININE ADP-RIBOSYLTRANSFERASE 1"/>
    <property type="match status" value="1"/>
</dbReference>
<comment type="caution">
    <text evidence="11">The sequence shown here is derived from an EMBL/GenBank/DDBJ whole genome shotgun (WGS) entry which is preliminary data.</text>
</comment>
<feature type="signal peptide" evidence="10">
    <location>
        <begin position="1"/>
        <end position="24"/>
    </location>
</feature>
<evidence type="ECO:0000256" key="2">
    <source>
        <dbReference type="ARBA" id="ARBA00022676"/>
    </source>
</evidence>
<dbReference type="GO" id="GO:0005615">
    <property type="term" value="C:extracellular space"/>
    <property type="evidence" value="ECO:0007669"/>
    <property type="project" value="UniProtKB-ARBA"/>
</dbReference>
<keyword evidence="3 10" id="KW-0808">Transferase</keyword>
<evidence type="ECO:0000256" key="10">
    <source>
        <dbReference type="RuleBase" id="RU361228"/>
    </source>
</evidence>
<evidence type="ECO:0000256" key="8">
    <source>
        <dbReference type="ARBA" id="ARBA00023157"/>
    </source>
</evidence>
<proteinExistence type="inferred from homology"/>
<gene>
    <name evidence="11" type="primary">Madprt</name>
    <name evidence="11" type="ORF">ATRCLA_R04222</name>
</gene>
<comment type="similarity">
    <text evidence="1 10">Belongs to the Arg-specific ADP-ribosyltransferase family.</text>
</comment>
<dbReference type="Gene3D" id="3.90.176.10">
    <property type="entry name" value="Toxin ADP-ribosyltransferase, Chain A, domain 1"/>
    <property type="match status" value="1"/>
</dbReference>
<dbReference type="GO" id="GO:0003950">
    <property type="term" value="F:NAD+ poly-ADP-ribosyltransferase activity"/>
    <property type="evidence" value="ECO:0007669"/>
    <property type="project" value="TreeGrafter"/>
</dbReference>
<dbReference type="PROSITE" id="PS51996">
    <property type="entry name" value="TR_MART"/>
    <property type="match status" value="1"/>
</dbReference>
<evidence type="ECO:0000256" key="5">
    <source>
        <dbReference type="ARBA" id="ARBA00022729"/>
    </source>
</evidence>
<keyword evidence="7 10" id="KW-0520">NAD</keyword>
<keyword evidence="4" id="KW-0548">Nucleotidyltransferase</keyword>
<sequence length="265" mass="29505">WPLPAMDPLAWTPALLAMTVATTAIEVRPLDMAEDSFDDQYRGCREDMIRALPALNSSDVQQNKNFALVWRKATANWQSRGSPGSPLYPAQAIAIMAYTMDNLYREFNEAVRQAGNSSQEYQDKFHFKTLHFLLTDALATLRGAQGQECHCVARGVRDVRFEARPGDIVRFGHFASASLCKGIAQGFGRDTEFQVYTCHGVAIKKYSSYPIEDEVLIPPFETFEVTEVTQKGDKAQIQLRSTGIHSNYNCEWLPGDNLGGTGTPS</sequence>
<evidence type="ECO:0000313" key="12">
    <source>
        <dbReference type="Proteomes" id="UP000658642"/>
    </source>
</evidence>
<keyword evidence="6 10" id="KW-0521">NADP</keyword>
<evidence type="ECO:0000256" key="7">
    <source>
        <dbReference type="ARBA" id="ARBA00023027"/>
    </source>
</evidence>
<keyword evidence="5 10" id="KW-0732">Signal</keyword>
<evidence type="ECO:0000256" key="3">
    <source>
        <dbReference type="ARBA" id="ARBA00022679"/>
    </source>
</evidence>
<dbReference type="InterPro" id="IPR050999">
    <property type="entry name" value="ADP-ribosyltransferase_ARG"/>
</dbReference>
<dbReference type="GO" id="GO:0106274">
    <property type="term" value="F:NAD+-protein-arginine ADP-ribosyltransferase activity"/>
    <property type="evidence" value="ECO:0007669"/>
    <property type="project" value="UniProtKB-EC"/>
</dbReference>
<name>A0A852PA97_9PASS</name>
<evidence type="ECO:0000256" key="1">
    <source>
        <dbReference type="ARBA" id="ARBA00009558"/>
    </source>
</evidence>
<dbReference type="PRINTS" id="PR00970">
    <property type="entry name" value="RIBTRNSFRASE"/>
</dbReference>
<dbReference type="Proteomes" id="UP000658642">
    <property type="component" value="Unassembled WGS sequence"/>
</dbReference>
<organism evidence="11 12">
    <name type="scientific">Atrichornis clamosus</name>
    <dbReference type="NCBI Taxonomy" id="449594"/>
    <lineage>
        <taxon>Eukaryota</taxon>
        <taxon>Metazoa</taxon>
        <taxon>Chordata</taxon>
        <taxon>Craniata</taxon>
        <taxon>Vertebrata</taxon>
        <taxon>Euteleostomi</taxon>
        <taxon>Archelosauria</taxon>
        <taxon>Archosauria</taxon>
        <taxon>Dinosauria</taxon>
        <taxon>Saurischia</taxon>
        <taxon>Theropoda</taxon>
        <taxon>Coelurosauria</taxon>
        <taxon>Aves</taxon>
        <taxon>Neognathae</taxon>
        <taxon>Neoaves</taxon>
        <taxon>Telluraves</taxon>
        <taxon>Australaves</taxon>
        <taxon>Passeriformes</taxon>
        <taxon>Menuridae</taxon>
        <taxon>Atrichornis</taxon>
    </lineage>
</organism>
<protein>
    <recommendedName>
        <fullName evidence="10">NAD(P)(+)--arginine ADP-ribosyltransferase</fullName>
        <ecNumber evidence="10">2.4.2.31</ecNumber>
    </recommendedName>
    <alternativeName>
        <fullName evidence="10">Mono(ADP-ribosyl)transferase</fullName>
    </alternativeName>
</protein>
<keyword evidence="8" id="KW-1015">Disulfide bond</keyword>
<dbReference type="FunFam" id="3.90.176.10:FF:000001">
    <property type="entry name" value="NAD(P)(+)--arginine ADP-ribosyltransferase"/>
    <property type="match status" value="1"/>
</dbReference>
<dbReference type="Pfam" id="PF01129">
    <property type="entry name" value="ART"/>
    <property type="match status" value="1"/>
</dbReference>
<dbReference type="AlphaFoldDB" id="A0A852PA97"/>
<dbReference type="GO" id="GO:0046677">
    <property type="term" value="P:response to antibiotic"/>
    <property type="evidence" value="ECO:0007669"/>
    <property type="project" value="UniProtKB-ARBA"/>
</dbReference>
<keyword evidence="12" id="KW-1185">Reference proteome</keyword>